<organism evidence="2 3">
    <name type="scientific">Pristionchus fissidentatus</name>
    <dbReference type="NCBI Taxonomy" id="1538716"/>
    <lineage>
        <taxon>Eukaryota</taxon>
        <taxon>Metazoa</taxon>
        <taxon>Ecdysozoa</taxon>
        <taxon>Nematoda</taxon>
        <taxon>Chromadorea</taxon>
        <taxon>Rhabditida</taxon>
        <taxon>Rhabditina</taxon>
        <taxon>Diplogasteromorpha</taxon>
        <taxon>Diplogasteroidea</taxon>
        <taxon>Neodiplogasteridae</taxon>
        <taxon>Pristionchus</taxon>
    </lineage>
</organism>
<dbReference type="GO" id="GO:0000993">
    <property type="term" value="F:RNA polymerase II complex binding"/>
    <property type="evidence" value="ECO:0007669"/>
    <property type="project" value="TreeGrafter"/>
</dbReference>
<protein>
    <submittedName>
        <fullName evidence="2">Uncharacterized protein</fullName>
    </submittedName>
</protein>
<evidence type="ECO:0000313" key="2">
    <source>
        <dbReference type="EMBL" id="GMT14558.1"/>
    </source>
</evidence>
<name>A0AAV5V8H3_9BILA</name>
<dbReference type="AlphaFoldDB" id="A0AAV5V8H3"/>
<feature type="region of interest" description="Disordered" evidence="1">
    <location>
        <begin position="568"/>
        <end position="661"/>
    </location>
</feature>
<reference evidence="2" key="1">
    <citation type="submission" date="2023-10" db="EMBL/GenBank/DDBJ databases">
        <title>Genome assembly of Pristionchus species.</title>
        <authorList>
            <person name="Yoshida K."/>
            <person name="Sommer R.J."/>
        </authorList>
    </citation>
    <scope>NUCLEOTIDE SEQUENCE</scope>
    <source>
        <strain evidence="2">RS5133</strain>
    </source>
</reference>
<dbReference type="PANTHER" id="PTHR12460">
    <property type="entry name" value="CYCLIN-DEPENDENT KINASE INHIBITOR-RELATED PROTEIN"/>
    <property type="match status" value="1"/>
</dbReference>
<feature type="compositionally biased region" description="Basic and acidic residues" evidence="1">
    <location>
        <begin position="642"/>
        <end position="661"/>
    </location>
</feature>
<feature type="compositionally biased region" description="Basic and acidic residues" evidence="1">
    <location>
        <begin position="615"/>
        <end position="629"/>
    </location>
</feature>
<accession>A0AAV5V8H3</accession>
<feature type="compositionally biased region" description="Polar residues" evidence="1">
    <location>
        <begin position="501"/>
        <end position="511"/>
    </location>
</feature>
<feature type="compositionally biased region" description="Pro residues" evidence="1">
    <location>
        <begin position="8"/>
        <end position="17"/>
    </location>
</feature>
<keyword evidence="3" id="KW-1185">Reference proteome</keyword>
<feature type="region of interest" description="Disordered" evidence="1">
    <location>
        <begin position="1"/>
        <end position="202"/>
    </location>
</feature>
<proteinExistence type="predicted"/>
<evidence type="ECO:0000256" key="1">
    <source>
        <dbReference type="SAM" id="MobiDB-lite"/>
    </source>
</evidence>
<sequence length="661" mass="67114">MDKKSKGGPPPPPPGQPMYPGIPGMPPGMMPNTGGRPMVVVMMKGGGNPNLSGLPFMGMMGGPQPPPGGKKKKKKSKGGKKKTKKSGEKKKTKPGEEESDSDSDRMSAPDLPTAHTVKLPGAPGGPGGAAHPPGANGANNGGGNSNPRTPNKSGNKPGAPANAMASTFGGATTTTSTTNNASSTTTSTTSAAGNAPGGAAGAAAGAAAAGGKTPAKKPIVKKAPAKPGVKKENFIIKDGNVDKSCVPMFTLIDGPGGCPIIVPIDARDECAIVPELGPQPLKVAPKETTRGYLVINEDGLLHFKTQKKCKEAPFASTPGQLQKFLTNANIFIADAGPALPDEKAYNKATCTATKDKIGAEIAVSGHIVMNNEKGTCKFTRVAAPQPFPFYPASAAMGVLVKDPLNGYVFWVPTENRFVGPVLAQGVKPTFKPVSEAAIVGNIYKDAAGAATWEVPSDKKDNLMGYIMSSATGVPIYVSKPDDTLVRAATPSKIKKVGAVTPTATSVTGQTASPSPSSPSIPGVAGGATTNPDGTPAAPGAGQTGETGGAAKSVHSVAVMNFGGVQSMACPPTPSSDPAAAAAAAGEGEKKEGEGVQDAFKKMIASQTELPPEPAEAPKEEAKEEQKQEEEAPPPPPPPPPPKKIDANAEYKKFLDDRSSFL</sequence>
<feature type="compositionally biased region" description="Low complexity" evidence="1">
    <location>
        <begin position="165"/>
        <end position="194"/>
    </location>
</feature>
<feature type="compositionally biased region" description="Low complexity" evidence="1">
    <location>
        <begin position="526"/>
        <end position="540"/>
    </location>
</feature>
<evidence type="ECO:0000313" key="3">
    <source>
        <dbReference type="Proteomes" id="UP001432322"/>
    </source>
</evidence>
<dbReference type="EMBL" id="BTSY01000002">
    <property type="protein sequence ID" value="GMT14558.1"/>
    <property type="molecule type" value="Genomic_DNA"/>
</dbReference>
<gene>
    <name evidence="2" type="ORF">PFISCL1PPCAC_5855</name>
</gene>
<feature type="compositionally biased region" description="Pro residues" evidence="1">
    <location>
        <begin position="632"/>
        <end position="641"/>
    </location>
</feature>
<dbReference type="PANTHER" id="PTHR12460:SF0">
    <property type="entry name" value="CID DOMAIN-CONTAINING PROTEIN-RELATED"/>
    <property type="match status" value="1"/>
</dbReference>
<feature type="compositionally biased region" description="Low complexity" evidence="1">
    <location>
        <begin position="129"/>
        <end position="138"/>
    </location>
</feature>
<feature type="compositionally biased region" description="Basic residues" evidence="1">
    <location>
        <begin position="69"/>
        <end position="92"/>
    </location>
</feature>
<feature type="region of interest" description="Disordered" evidence="1">
    <location>
        <begin position="500"/>
        <end position="549"/>
    </location>
</feature>
<comment type="caution">
    <text evidence="2">The sequence shown here is derived from an EMBL/GenBank/DDBJ whole genome shotgun (WGS) entry which is preliminary data.</text>
</comment>
<dbReference type="GO" id="GO:0031124">
    <property type="term" value="P:mRNA 3'-end processing"/>
    <property type="evidence" value="ECO:0007669"/>
    <property type="project" value="TreeGrafter"/>
</dbReference>
<dbReference type="Proteomes" id="UP001432322">
    <property type="component" value="Unassembled WGS sequence"/>
</dbReference>